<evidence type="ECO:0000313" key="2">
    <source>
        <dbReference type="WBParaSite" id="PS1159_v2.g3175.t1"/>
    </source>
</evidence>
<reference evidence="2" key="1">
    <citation type="submission" date="2022-11" db="UniProtKB">
        <authorList>
            <consortium name="WormBaseParasite"/>
        </authorList>
    </citation>
    <scope>IDENTIFICATION</scope>
</reference>
<proteinExistence type="predicted"/>
<sequence>MYLHFLLIFILQVIQGCNGCMATPQTSAAPEVPVIPCQTCAAPGLLDVPAAAKPTFFMGPGSVAPGAPVTDAQCVSYVITCNAVTTPNNKVIQIGVDQIIGQALAGPSMAGRSLSATVVCNGDGVLEGVDVVTGNRVTLTNAYCSVAN</sequence>
<accession>A0AC35GBP9</accession>
<dbReference type="WBParaSite" id="PS1159_v2.g3175.t1">
    <property type="protein sequence ID" value="PS1159_v2.g3175.t1"/>
    <property type="gene ID" value="PS1159_v2.g3175"/>
</dbReference>
<dbReference type="Proteomes" id="UP000887580">
    <property type="component" value="Unplaced"/>
</dbReference>
<protein>
    <submittedName>
        <fullName evidence="2">Uncharacterized protein</fullName>
    </submittedName>
</protein>
<organism evidence="1 2">
    <name type="scientific">Panagrolaimus sp. PS1159</name>
    <dbReference type="NCBI Taxonomy" id="55785"/>
    <lineage>
        <taxon>Eukaryota</taxon>
        <taxon>Metazoa</taxon>
        <taxon>Ecdysozoa</taxon>
        <taxon>Nematoda</taxon>
        <taxon>Chromadorea</taxon>
        <taxon>Rhabditida</taxon>
        <taxon>Tylenchina</taxon>
        <taxon>Panagrolaimomorpha</taxon>
        <taxon>Panagrolaimoidea</taxon>
        <taxon>Panagrolaimidae</taxon>
        <taxon>Panagrolaimus</taxon>
    </lineage>
</organism>
<name>A0AC35GBP9_9BILA</name>
<evidence type="ECO:0000313" key="1">
    <source>
        <dbReference type="Proteomes" id="UP000887580"/>
    </source>
</evidence>